<dbReference type="EMBL" id="LFYR01000957">
    <property type="protein sequence ID" value="KMZ66795.1"/>
    <property type="molecule type" value="Genomic_DNA"/>
</dbReference>
<evidence type="ECO:0000313" key="6">
    <source>
        <dbReference type="Proteomes" id="UP000036987"/>
    </source>
</evidence>
<evidence type="ECO:0000256" key="2">
    <source>
        <dbReference type="ARBA" id="ARBA00022737"/>
    </source>
</evidence>
<gene>
    <name evidence="5" type="ORF">ZOSMA_289G00360</name>
</gene>
<feature type="region of interest" description="Disordered" evidence="4">
    <location>
        <begin position="1"/>
        <end position="21"/>
    </location>
</feature>
<dbReference type="Pfam" id="PF01535">
    <property type="entry name" value="PPR"/>
    <property type="match status" value="1"/>
</dbReference>
<dbReference type="PROSITE" id="PS51375">
    <property type="entry name" value="PPR"/>
    <property type="match status" value="6"/>
</dbReference>
<organism evidence="5 6">
    <name type="scientific">Zostera marina</name>
    <name type="common">Eelgrass</name>
    <dbReference type="NCBI Taxonomy" id="29655"/>
    <lineage>
        <taxon>Eukaryota</taxon>
        <taxon>Viridiplantae</taxon>
        <taxon>Streptophyta</taxon>
        <taxon>Embryophyta</taxon>
        <taxon>Tracheophyta</taxon>
        <taxon>Spermatophyta</taxon>
        <taxon>Magnoliopsida</taxon>
        <taxon>Liliopsida</taxon>
        <taxon>Zosteraceae</taxon>
        <taxon>Zostera</taxon>
    </lineage>
</organism>
<dbReference type="Pfam" id="PF13041">
    <property type="entry name" value="PPR_2"/>
    <property type="match status" value="2"/>
</dbReference>
<dbReference type="GO" id="GO:0006397">
    <property type="term" value="P:mRNA processing"/>
    <property type="evidence" value="ECO:0000318"/>
    <property type="project" value="GO_Central"/>
</dbReference>
<dbReference type="GO" id="GO:0003729">
    <property type="term" value="F:mRNA binding"/>
    <property type="evidence" value="ECO:0000318"/>
    <property type="project" value="GO_Central"/>
</dbReference>
<feature type="region of interest" description="Disordered" evidence="4">
    <location>
        <begin position="37"/>
        <end position="71"/>
    </location>
</feature>
<dbReference type="Pfam" id="PF13812">
    <property type="entry name" value="PPR_3"/>
    <property type="match status" value="2"/>
</dbReference>
<feature type="repeat" description="PPR" evidence="3">
    <location>
        <begin position="292"/>
        <end position="326"/>
    </location>
</feature>
<dbReference type="STRING" id="29655.A0A0K9PEZ9"/>
<feature type="repeat" description="PPR" evidence="3">
    <location>
        <begin position="257"/>
        <end position="291"/>
    </location>
</feature>
<dbReference type="InterPro" id="IPR011990">
    <property type="entry name" value="TPR-like_helical_dom_sf"/>
</dbReference>
<name>A0A0K9PEZ9_ZOSMR</name>
<evidence type="ECO:0000313" key="5">
    <source>
        <dbReference type="EMBL" id="KMZ66795.1"/>
    </source>
</evidence>
<feature type="compositionally biased region" description="Basic residues" evidence="4">
    <location>
        <begin position="51"/>
        <end position="64"/>
    </location>
</feature>
<feature type="compositionally biased region" description="Low complexity" evidence="4">
    <location>
        <begin position="484"/>
        <end position="501"/>
    </location>
</feature>
<comment type="similarity">
    <text evidence="1">Belongs to the PPR family. P subfamily.</text>
</comment>
<dbReference type="PANTHER" id="PTHR47874">
    <property type="entry name" value="EXPRESSED PROTEIN"/>
    <property type="match status" value="1"/>
</dbReference>
<feature type="repeat" description="PPR" evidence="3">
    <location>
        <begin position="327"/>
        <end position="361"/>
    </location>
</feature>
<comment type="caution">
    <text evidence="5">The sequence shown here is derived from an EMBL/GenBank/DDBJ whole genome shotgun (WGS) entry which is preliminary data.</text>
</comment>
<dbReference type="PANTHER" id="PTHR47874:SF5">
    <property type="entry name" value="PENTATRICOPEPTIDE REPEAT-CONTAINING PROTEIN PPR5 HOMOLOG, CHLOROPLASTIC"/>
    <property type="match status" value="1"/>
</dbReference>
<evidence type="ECO:0000256" key="4">
    <source>
        <dbReference type="SAM" id="MobiDB-lite"/>
    </source>
</evidence>
<dbReference type="InterPro" id="IPR002885">
    <property type="entry name" value="PPR_rpt"/>
</dbReference>
<accession>A0A0K9PEZ9</accession>
<feature type="region of interest" description="Disordered" evidence="4">
    <location>
        <begin position="483"/>
        <end position="521"/>
    </location>
</feature>
<feature type="repeat" description="PPR" evidence="3">
    <location>
        <begin position="221"/>
        <end position="255"/>
    </location>
</feature>
<evidence type="ECO:0000256" key="3">
    <source>
        <dbReference type="PROSITE-ProRule" id="PRU00708"/>
    </source>
</evidence>
<protein>
    <submittedName>
        <fullName evidence="5">Putative Pentatricopeptide repeat-containing protein</fullName>
    </submittedName>
</protein>
<reference evidence="6" key="1">
    <citation type="journal article" date="2016" name="Nature">
        <title>The genome of the seagrass Zostera marina reveals angiosperm adaptation to the sea.</title>
        <authorList>
            <person name="Olsen J.L."/>
            <person name="Rouze P."/>
            <person name="Verhelst B."/>
            <person name="Lin Y.-C."/>
            <person name="Bayer T."/>
            <person name="Collen J."/>
            <person name="Dattolo E."/>
            <person name="De Paoli E."/>
            <person name="Dittami S."/>
            <person name="Maumus F."/>
            <person name="Michel G."/>
            <person name="Kersting A."/>
            <person name="Lauritano C."/>
            <person name="Lohaus R."/>
            <person name="Toepel M."/>
            <person name="Tonon T."/>
            <person name="Vanneste K."/>
            <person name="Amirebrahimi M."/>
            <person name="Brakel J."/>
            <person name="Bostroem C."/>
            <person name="Chovatia M."/>
            <person name="Grimwood J."/>
            <person name="Jenkins J.W."/>
            <person name="Jueterbock A."/>
            <person name="Mraz A."/>
            <person name="Stam W.T."/>
            <person name="Tice H."/>
            <person name="Bornberg-Bauer E."/>
            <person name="Green P.J."/>
            <person name="Pearson G.A."/>
            <person name="Procaccini G."/>
            <person name="Duarte C.M."/>
            <person name="Schmutz J."/>
            <person name="Reusch T.B.H."/>
            <person name="Van de Peer Y."/>
        </authorList>
    </citation>
    <scope>NUCLEOTIDE SEQUENCE [LARGE SCALE GENOMIC DNA]</scope>
    <source>
        <strain evidence="6">cv. Finnish</strain>
    </source>
</reference>
<proteinExistence type="inferred from homology"/>
<dbReference type="InterPro" id="IPR044179">
    <property type="entry name" value="PPR5-like"/>
</dbReference>
<dbReference type="OMA" id="YCINGLP"/>
<keyword evidence="2" id="KW-0677">Repeat</keyword>
<dbReference type="NCBIfam" id="TIGR00756">
    <property type="entry name" value="PPR"/>
    <property type="match status" value="6"/>
</dbReference>
<dbReference type="Proteomes" id="UP000036987">
    <property type="component" value="Unassembled WGS sequence"/>
</dbReference>
<keyword evidence="6" id="KW-1185">Reference proteome</keyword>
<dbReference type="Gene3D" id="1.25.40.10">
    <property type="entry name" value="Tetratricopeptide repeat domain"/>
    <property type="match status" value="3"/>
</dbReference>
<dbReference type="AlphaFoldDB" id="A0A0K9PEZ9"/>
<sequence>MPPTSTSSSFSVPPLLPLFSPKPQFLPNTLPIRRGRSISAAPSIGVSTHQPHPRKNRNKKSGGRGRREGGVGLSEEEDLVKFILSKSDGDERNKQQPLVTRLNKYVKVIRTEHCFLLFEDLGRKDKWLQCLEVFRWMQKQRWYVADNGIYSKLISVMGKQGQIRMAMWLFTEMRSSGCRPDTSVYNSLITAHLHSTDKVKALSKAFGYFEKMKGIERCQPNVVTYNILLRAYAQAGDSMQVEALFKDLEANSIATPDIYTYNGVMGAYGKNGSIREMEAMLLRMKSGDCKPNVITFNLLIDSYGKRQAFDKMEQVFLSLVRSKEKPTLPTFNSMIINYGKARLRDKSESIFAKMKNMGYTPSYITYESLITTYGYCDCVSRAREIFDEMISTKKDVHVSTLNSMLDAYCTNGLPNEADQLLEEFSSGKKGGLVPNSSTYKLLYKAYNKVNAKQLVEKLVRTMDERGIVPNKKFFHEALDDFPRSSRNTRSKSSISTSSSQERASDVATRLRTAASSNPPAA</sequence>
<feature type="repeat" description="PPR" evidence="3">
    <location>
        <begin position="435"/>
        <end position="469"/>
    </location>
</feature>
<dbReference type="GO" id="GO:0005737">
    <property type="term" value="C:cytoplasm"/>
    <property type="evidence" value="ECO:0000318"/>
    <property type="project" value="GO_Central"/>
</dbReference>
<dbReference type="OrthoDB" id="185373at2759"/>
<evidence type="ECO:0000256" key="1">
    <source>
        <dbReference type="ARBA" id="ARBA00007626"/>
    </source>
</evidence>
<feature type="repeat" description="PPR" evidence="3">
    <location>
        <begin position="146"/>
        <end position="180"/>
    </location>
</feature>